<sequence length="462" mass="50113">MLPRRVTPQDHNNKQGISVNKQLGQFYMFRQRRFVPFFITQFLGALNDNLFKNALLVIIVSSGISASDSNTNFLTNLAAGLFILPFFLFSTTAGQLADKYDKAWLIRRIKFAEILIMLTGSYALFSSDITLMLGVLFLLGVQSAFFGPIKYSIIPQHLAAEELMAGNAQVGMGTFTSILIGTLMGAWLVSYDGGALLVGAAAVMLALIGWRASCAIPDAPADSSDIRISLNPIADAAGNIRLARENMTVFYCTMGISWFWLFGGSFLTQVPNFAVTVLQGHATLISILLGAFIVGVAIGSLLCAKISGRQVEPGLIPFGAIGLTLFSADLFFASTSYQLANNAISAVMPLQFLSLSGGVRIFVDLTAIGMFGGMFIVPLYAMVQSRTESHKRARVIAANNVFNALFMVAGALIGIVCLSIVQMTIPQFFALMSGANLLFLALLVWRVPEFKLRFLAWITNNR</sequence>
<evidence type="ECO:0000256" key="4">
    <source>
        <dbReference type="ARBA" id="ARBA00022692"/>
    </source>
</evidence>
<dbReference type="PANTHER" id="PTHR43266:SF2">
    <property type="entry name" value="MAJOR FACILITATOR SUPERFAMILY (MFS) PROFILE DOMAIN-CONTAINING PROTEIN"/>
    <property type="match status" value="1"/>
</dbReference>
<evidence type="ECO:0000256" key="2">
    <source>
        <dbReference type="ARBA" id="ARBA00022448"/>
    </source>
</evidence>
<evidence type="ECO:0000256" key="3">
    <source>
        <dbReference type="ARBA" id="ARBA00022475"/>
    </source>
</evidence>
<dbReference type="GO" id="GO:0016746">
    <property type="term" value="F:acyltransferase activity"/>
    <property type="evidence" value="ECO:0007669"/>
    <property type="project" value="UniProtKB-KW"/>
</dbReference>
<keyword evidence="8" id="KW-0012">Acyltransferase</keyword>
<feature type="transmembrane region" description="Helical" evidence="7">
    <location>
        <begin position="401"/>
        <end position="421"/>
    </location>
</feature>
<feature type="transmembrane region" description="Helical" evidence="7">
    <location>
        <begin position="195"/>
        <end position="213"/>
    </location>
</feature>
<keyword evidence="8" id="KW-0808">Transferase</keyword>
<dbReference type="eggNOG" id="COG4262">
    <property type="taxonomic scope" value="Bacteria"/>
</dbReference>
<keyword evidence="6 7" id="KW-0472">Membrane</keyword>
<dbReference type="EMBL" id="AAPI01000001">
    <property type="protein sequence ID" value="EAS47775.1"/>
    <property type="molecule type" value="Genomic_DNA"/>
</dbReference>
<feature type="transmembrane region" description="Helical" evidence="7">
    <location>
        <begin position="359"/>
        <end position="381"/>
    </location>
</feature>
<dbReference type="InterPro" id="IPR011701">
    <property type="entry name" value="MFS"/>
</dbReference>
<dbReference type="AlphaFoldDB" id="Q1YVD3"/>
<feature type="transmembrane region" description="Helical" evidence="7">
    <location>
        <begin position="73"/>
        <end position="97"/>
    </location>
</feature>
<dbReference type="Pfam" id="PF07690">
    <property type="entry name" value="MFS_1"/>
    <property type="match status" value="1"/>
</dbReference>
<feature type="transmembrane region" description="Helical" evidence="7">
    <location>
        <begin position="249"/>
        <end position="270"/>
    </location>
</feature>
<evidence type="ECO:0000313" key="8">
    <source>
        <dbReference type="EMBL" id="EAS47775.1"/>
    </source>
</evidence>
<feature type="transmembrane region" description="Helical" evidence="7">
    <location>
        <begin position="282"/>
        <end position="303"/>
    </location>
</feature>
<dbReference type="GO" id="GO:0005886">
    <property type="term" value="C:plasma membrane"/>
    <property type="evidence" value="ECO:0007669"/>
    <property type="project" value="UniProtKB-SubCell"/>
</dbReference>
<dbReference type="InterPro" id="IPR036259">
    <property type="entry name" value="MFS_trans_sf"/>
</dbReference>
<feature type="transmembrane region" description="Helical" evidence="7">
    <location>
        <begin position="427"/>
        <end position="445"/>
    </location>
</feature>
<evidence type="ECO:0000256" key="1">
    <source>
        <dbReference type="ARBA" id="ARBA00004651"/>
    </source>
</evidence>
<dbReference type="CDD" id="cd06173">
    <property type="entry name" value="MFS_MefA_like"/>
    <property type="match status" value="1"/>
</dbReference>
<keyword evidence="2" id="KW-0813">Transport</keyword>
<evidence type="ECO:0000256" key="7">
    <source>
        <dbReference type="SAM" id="Phobius"/>
    </source>
</evidence>
<dbReference type="STRING" id="314287.GB2207_08201"/>
<dbReference type="GO" id="GO:0022857">
    <property type="term" value="F:transmembrane transporter activity"/>
    <property type="evidence" value="ECO:0007669"/>
    <property type="project" value="InterPro"/>
</dbReference>
<evidence type="ECO:0000313" key="9">
    <source>
        <dbReference type="Proteomes" id="UP000005555"/>
    </source>
</evidence>
<comment type="caution">
    <text evidence="8">The sequence shown here is derived from an EMBL/GenBank/DDBJ whole genome shotgun (WGS) entry which is preliminary data.</text>
</comment>
<dbReference type="PANTHER" id="PTHR43266">
    <property type="entry name" value="MACROLIDE-EFFLUX PROTEIN"/>
    <property type="match status" value="1"/>
</dbReference>
<protein>
    <submittedName>
        <fullName evidence="8">Phospholipid/glycerol acyltransferase:Major facilitator</fullName>
    </submittedName>
</protein>
<evidence type="ECO:0000256" key="6">
    <source>
        <dbReference type="ARBA" id="ARBA00023136"/>
    </source>
</evidence>
<accession>Q1YVD3</accession>
<keyword evidence="3" id="KW-1003">Cell membrane</keyword>
<dbReference type="Gene3D" id="1.20.1250.20">
    <property type="entry name" value="MFS general substrate transporter like domains"/>
    <property type="match status" value="1"/>
</dbReference>
<keyword evidence="9" id="KW-1185">Reference proteome</keyword>
<dbReference type="HOGENOM" id="CLU_029603_0_0_6"/>
<reference evidence="8 9" key="1">
    <citation type="submission" date="2006-03" db="EMBL/GenBank/DDBJ databases">
        <authorList>
            <person name="Giovannoni S.J."/>
            <person name="Cho J.-C."/>
            <person name="Ferriera S."/>
            <person name="Johnson J."/>
            <person name="Kravitz S."/>
            <person name="Halpern A."/>
            <person name="Remington K."/>
            <person name="Beeson K."/>
            <person name="Tran B."/>
            <person name="Rogers Y.-H."/>
            <person name="Friedman R."/>
            <person name="Venter J.C."/>
        </authorList>
    </citation>
    <scope>NUCLEOTIDE SEQUENCE [LARGE SCALE GENOMIC DNA]</scope>
    <source>
        <strain evidence="8 9">HTCC2207</strain>
    </source>
</reference>
<dbReference type="Proteomes" id="UP000005555">
    <property type="component" value="Unassembled WGS sequence"/>
</dbReference>
<gene>
    <name evidence="8" type="ORF">GB2207_08201</name>
</gene>
<feature type="transmembrane region" description="Helical" evidence="7">
    <location>
        <begin position="315"/>
        <end position="339"/>
    </location>
</feature>
<feature type="transmembrane region" description="Helical" evidence="7">
    <location>
        <begin position="131"/>
        <end position="149"/>
    </location>
</feature>
<feature type="transmembrane region" description="Helical" evidence="7">
    <location>
        <begin position="109"/>
        <end position="125"/>
    </location>
</feature>
<dbReference type="SUPFAM" id="SSF103473">
    <property type="entry name" value="MFS general substrate transporter"/>
    <property type="match status" value="1"/>
</dbReference>
<name>Q1YVD3_9GAMM</name>
<dbReference type="OrthoDB" id="9803968at2"/>
<evidence type="ECO:0000256" key="5">
    <source>
        <dbReference type="ARBA" id="ARBA00022989"/>
    </source>
</evidence>
<feature type="transmembrane region" description="Helical" evidence="7">
    <location>
        <begin position="170"/>
        <end position="189"/>
    </location>
</feature>
<organism evidence="8 9">
    <name type="scientific">gamma proteobacterium HTCC2207</name>
    <dbReference type="NCBI Taxonomy" id="314287"/>
    <lineage>
        <taxon>Bacteria</taxon>
        <taxon>Pseudomonadati</taxon>
        <taxon>Pseudomonadota</taxon>
        <taxon>Gammaproteobacteria</taxon>
        <taxon>Cellvibrionales</taxon>
        <taxon>Porticoccaceae</taxon>
        <taxon>SAR92 clade</taxon>
    </lineage>
</organism>
<keyword evidence="4 7" id="KW-0812">Transmembrane</keyword>
<keyword evidence="5 7" id="KW-1133">Transmembrane helix</keyword>
<proteinExistence type="predicted"/>
<comment type="subcellular location">
    <subcellularLocation>
        <location evidence="1">Cell membrane</location>
        <topology evidence="1">Multi-pass membrane protein</topology>
    </subcellularLocation>
</comment>